<reference evidence="3" key="1">
    <citation type="submission" date="2022-06" db="EMBL/GenBank/DDBJ databases">
        <title>Aeoliella straminimaris, a novel planctomycete from sediments.</title>
        <authorList>
            <person name="Vitorino I.R."/>
            <person name="Lage O.M."/>
        </authorList>
    </citation>
    <scope>NUCLEOTIDE SEQUENCE</scope>
    <source>
        <strain evidence="3">ICT_H6.2</strain>
    </source>
</reference>
<dbReference type="GO" id="GO:0016491">
    <property type="term" value="F:oxidoreductase activity"/>
    <property type="evidence" value="ECO:0007669"/>
    <property type="project" value="InterPro"/>
</dbReference>
<dbReference type="AlphaFoldDB" id="A0A9X2FF33"/>
<dbReference type="RefSeq" id="WP_252855145.1">
    <property type="nucleotide sequence ID" value="NZ_JAMXLR010000087.1"/>
</dbReference>
<name>A0A9X2FF33_9BACT</name>
<keyword evidence="1" id="KW-0472">Membrane</keyword>
<feature type="domain" description="Thioredoxin" evidence="2">
    <location>
        <begin position="27"/>
        <end position="176"/>
    </location>
</feature>
<evidence type="ECO:0000313" key="4">
    <source>
        <dbReference type="Proteomes" id="UP001155241"/>
    </source>
</evidence>
<dbReference type="CDD" id="cd02966">
    <property type="entry name" value="TlpA_like_family"/>
    <property type="match status" value="1"/>
</dbReference>
<keyword evidence="1" id="KW-0812">Transmembrane</keyword>
<protein>
    <submittedName>
        <fullName evidence="3">TlpA family protein disulfide reductase</fullName>
    </submittedName>
</protein>
<organism evidence="3 4">
    <name type="scientific">Aeoliella straminimaris</name>
    <dbReference type="NCBI Taxonomy" id="2954799"/>
    <lineage>
        <taxon>Bacteria</taxon>
        <taxon>Pseudomonadati</taxon>
        <taxon>Planctomycetota</taxon>
        <taxon>Planctomycetia</taxon>
        <taxon>Pirellulales</taxon>
        <taxon>Lacipirellulaceae</taxon>
        <taxon>Aeoliella</taxon>
    </lineage>
</organism>
<dbReference type="PROSITE" id="PS51352">
    <property type="entry name" value="THIOREDOXIN_2"/>
    <property type="match status" value="1"/>
</dbReference>
<dbReference type="InterPro" id="IPR013740">
    <property type="entry name" value="Redoxin"/>
</dbReference>
<proteinExistence type="predicted"/>
<evidence type="ECO:0000256" key="1">
    <source>
        <dbReference type="SAM" id="Phobius"/>
    </source>
</evidence>
<gene>
    <name evidence="3" type="ORF">NG895_24300</name>
</gene>
<feature type="transmembrane region" description="Helical" evidence="1">
    <location>
        <begin position="6"/>
        <end position="26"/>
    </location>
</feature>
<dbReference type="PANTHER" id="PTHR42852">
    <property type="entry name" value="THIOL:DISULFIDE INTERCHANGE PROTEIN DSBE"/>
    <property type="match status" value="1"/>
</dbReference>
<dbReference type="Proteomes" id="UP001155241">
    <property type="component" value="Unassembled WGS sequence"/>
</dbReference>
<dbReference type="SUPFAM" id="SSF52833">
    <property type="entry name" value="Thioredoxin-like"/>
    <property type="match status" value="1"/>
</dbReference>
<dbReference type="Gene3D" id="3.40.30.10">
    <property type="entry name" value="Glutaredoxin"/>
    <property type="match status" value="1"/>
</dbReference>
<sequence length="176" mass="18797">MSKPPVTSGTLFVVALVAIAALALVVQWRGRPQEPLPAPLPTVLVGGWLNTDQPPTTKDLNGKWVVVDCWATWCGPCIASMPELAEFRRQWPEDEVAMIGLADDDATAMEDLEGVIESVPGFTWPVAYGGSHALTQMAVRAFPTLILYGPDGKEVTRVAGMGAIEEIEALIVAGSQ</sequence>
<dbReference type="Pfam" id="PF08534">
    <property type="entry name" value="Redoxin"/>
    <property type="match status" value="1"/>
</dbReference>
<evidence type="ECO:0000259" key="2">
    <source>
        <dbReference type="PROSITE" id="PS51352"/>
    </source>
</evidence>
<evidence type="ECO:0000313" key="3">
    <source>
        <dbReference type="EMBL" id="MCO6047033.1"/>
    </source>
</evidence>
<accession>A0A9X2FF33</accession>
<dbReference type="InterPro" id="IPR013766">
    <property type="entry name" value="Thioredoxin_domain"/>
</dbReference>
<keyword evidence="4" id="KW-1185">Reference proteome</keyword>
<dbReference type="InterPro" id="IPR050553">
    <property type="entry name" value="Thioredoxin_ResA/DsbE_sf"/>
</dbReference>
<keyword evidence="1" id="KW-1133">Transmembrane helix</keyword>
<dbReference type="EMBL" id="JAMXLR010000087">
    <property type="protein sequence ID" value="MCO6047033.1"/>
    <property type="molecule type" value="Genomic_DNA"/>
</dbReference>
<dbReference type="InterPro" id="IPR036249">
    <property type="entry name" value="Thioredoxin-like_sf"/>
</dbReference>
<dbReference type="PANTHER" id="PTHR42852:SF13">
    <property type="entry name" value="PROTEIN DIPZ"/>
    <property type="match status" value="1"/>
</dbReference>
<comment type="caution">
    <text evidence="3">The sequence shown here is derived from an EMBL/GenBank/DDBJ whole genome shotgun (WGS) entry which is preliminary data.</text>
</comment>